<evidence type="ECO:0000313" key="15">
    <source>
        <dbReference type="EMBL" id="MFD1938511.1"/>
    </source>
</evidence>
<dbReference type="RefSeq" id="WP_379580585.1">
    <property type="nucleotide sequence ID" value="NZ_JBHUFV010000068.1"/>
</dbReference>
<dbReference type="Pfam" id="PF00005">
    <property type="entry name" value="ABC_tran"/>
    <property type="match status" value="1"/>
</dbReference>
<gene>
    <name evidence="15" type="ORF">ACFSKW_44260</name>
</gene>
<comment type="subcellular location">
    <subcellularLocation>
        <location evidence="1">Cytoplasm</location>
    </subcellularLocation>
</comment>
<evidence type="ECO:0000256" key="2">
    <source>
        <dbReference type="ARBA" id="ARBA00022490"/>
    </source>
</evidence>
<dbReference type="InterPro" id="IPR027417">
    <property type="entry name" value="P-loop_NTPase"/>
</dbReference>
<feature type="domain" description="ABC transporter" evidence="14">
    <location>
        <begin position="491"/>
        <end position="786"/>
    </location>
</feature>
<proteinExistence type="inferred from homology"/>
<dbReference type="EMBL" id="JBHUFV010000068">
    <property type="protein sequence ID" value="MFD1938511.1"/>
    <property type="molecule type" value="Genomic_DNA"/>
</dbReference>
<dbReference type="InterPro" id="IPR003439">
    <property type="entry name" value="ABC_transporter-like_ATP-bd"/>
</dbReference>
<keyword evidence="16" id="KW-1185">Reference proteome</keyword>
<dbReference type="Gene3D" id="3.40.50.300">
    <property type="entry name" value="P-loop containing nucleotide triphosphate hydrolases"/>
    <property type="match status" value="3"/>
</dbReference>
<dbReference type="SUPFAM" id="SSF52540">
    <property type="entry name" value="P-loop containing nucleoside triphosphate hydrolases"/>
    <property type="match status" value="2"/>
</dbReference>
<evidence type="ECO:0000256" key="9">
    <source>
        <dbReference type="ARBA" id="ARBA00023125"/>
    </source>
</evidence>
<accession>A0ABW4T9T9</accession>
<evidence type="ECO:0000256" key="11">
    <source>
        <dbReference type="ARBA" id="ARBA00038000"/>
    </source>
</evidence>
<dbReference type="Gene3D" id="1.20.1580.10">
    <property type="entry name" value="ABC transporter ATPase like domain"/>
    <property type="match status" value="2"/>
</dbReference>
<reference evidence="16" key="1">
    <citation type="journal article" date="2019" name="Int. J. Syst. Evol. Microbiol.">
        <title>The Global Catalogue of Microorganisms (GCM) 10K type strain sequencing project: providing services to taxonomists for standard genome sequencing and annotation.</title>
        <authorList>
            <consortium name="The Broad Institute Genomics Platform"/>
            <consortium name="The Broad Institute Genome Sequencing Center for Infectious Disease"/>
            <person name="Wu L."/>
            <person name="Ma J."/>
        </authorList>
    </citation>
    <scope>NUCLEOTIDE SEQUENCE [LARGE SCALE GENOMIC DNA]</scope>
    <source>
        <strain evidence="16">ICMP 6774ER</strain>
    </source>
</reference>
<dbReference type="GO" id="GO:0005524">
    <property type="term" value="F:ATP binding"/>
    <property type="evidence" value="ECO:0007669"/>
    <property type="project" value="UniProtKB-KW"/>
</dbReference>
<keyword evidence="10" id="KW-0234">DNA repair</keyword>
<evidence type="ECO:0000256" key="3">
    <source>
        <dbReference type="ARBA" id="ARBA00022737"/>
    </source>
</evidence>
<keyword evidence="6" id="KW-0228">DNA excision</keyword>
<comment type="caution">
    <text evidence="15">The sequence shown here is derived from an EMBL/GenBank/DDBJ whole genome shotgun (WGS) entry which is preliminary data.</text>
</comment>
<keyword evidence="2" id="KW-0963">Cytoplasm</keyword>
<evidence type="ECO:0000256" key="12">
    <source>
        <dbReference type="ARBA" id="ARBA00039316"/>
    </source>
</evidence>
<evidence type="ECO:0000256" key="1">
    <source>
        <dbReference type="ARBA" id="ARBA00004496"/>
    </source>
</evidence>
<evidence type="ECO:0000259" key="14">
    <source>
        <dbReference type="PROSITE" id="PS50893"/>
    </source>
</evidence>
<name>A0ABW4T9T9_9ACTN</name>
<dbReference type="Gene3D" id="1.10.8.280">
    <property type="entry name" value="ABC transporter ATPase domain-like"/>
    <property type="match status" value="1"/>
</dbReference>
<keyword evidence="9" id="KW-0238">DNA-binding</keyword>
<evidence type="ECO:0000256" key="7">
    <source>
        <dbReference type="ARBA" id="ARBA00022840"/>
    </source>
</evidence>
<evidence type="ECO:0000256" key="5">
    <source>
        <dbReference type="ARBA" id="ARBA00022763"/>
    </source>
</evidence>
<evidence type="ECO:0000256" key="4">
    <source>
        <dbReference type="ARBA" id="ARBA00022741"/>
    </source>
</evidence>
<evidence type="ECO:0000313" key="16">
    <source>
        <dbReference type="Proteomes" id="UP001597368"/>
    </source>
</evidence>
<protein>
    <recommendedName>
        <fullName evidence="12">UvrABC system protein A</fullName>
    </recommendedName>
    <alternativeName>
        <fullName evidence="13">Excinuclease ABC subunit A</fullName>
    </alternativeName>
</protein>
<comment type="similarity">
    <text evidence="11">Belongs to the ABC transporter superfamily. UvrA family.</text>
</comment>
<keyword evidence="7 15" id="KW-0067">ATP-binding</keyword>
<evidence type="ECO:0000256" key="8">
    <source>
        <dbReference type="ARBA" id="ARBA00022881"/>
    </source>
</evidence>
<evidence type="ECO:0000256" key="6">
    <source>
        <dbReference type="ARBA" id="ARBA00022769"/>
    </source>
</evidence>
<sequence>MSMATRTDTQSPAQHVADSHDLIRVHGARVNNLKDVSIELPKRRLTVFTGVSGSGKSSLVFSTIAAESQRLINETYSAFVQGFMPTLARPEVDVLDGLTTAIIVDQQRMGADPRSTVGTATDANAMLRILFSRLGQPHIGSPQAFSFNVASISGAGAVTLERGGRTVKERRDFSITGGMCLRCEGRGRVSDIDLAQLYDDSKSLAEGAFTIPGWKSDSFWTVRVYAESGFVDPNKPIRDYTKRELNDFLYKEPVKVKVDGVNLTYEGLIPKIQKSFLSKDKEAMQPHIRAFVERAVTFATCPECDGSRLSEESRSSRIKGVNIADACAMQISDLAEWVRGLDEPSVAPLLAKLLHTLESFVEIGLGYLSLERPAGTLSGGEAQRTKMIRHLGSALTDVTYVFDEPTIGLHPHDIQRMNDLLLRLRDKGNTVLVVEHKPEAIAIADHVVDLGPGAGTAGGTICYEGTLEGLRASGTITGRHLDDRAALKETVRTPKGTLEIRGAGRHNLQDVDVDIPLGVLCVVTGVAGSGKSSLIHGSIPASAGVVSVDQAPIRGSRRSNPATYTGLLDPIRKAFAKANGVKPALFSANSEGACPNCNGAGVIYMDLGMMAGVDTPCEECEGKRFQASVLDYHFGGRDISEVLAMSVTEAQEFFGSGEARTPAAHAILGRLADVGLGYLSLGQPLTTLSGGERQRLKLATHMADKGGVYVLDEPTTGLHLADVEQLLGLLDRLVDSGKSVIVIEHHQAVMAHADWIIDLGPGAGHDGGRIVFEGTPADLVAARSTLTGEHLAAYVGT</sequence>
<dbReference type="Proteomes" id="UP001597368">
    <property type="component" value="Unassembled WGS sequence"/>
</dbReference>
<dbReference type="PANTHER" id="PTHR43152">
    <property type="entry name" value="UVRABC SYSTEM PROTEIN A"/>
    <property type="match status" value="1"/>
</dbReference>
<evidence type="ECO:0000256" key="13">
    <source>
        <dbReference type="ARBA" id="ARBA00042156"/>
    </source>
</evidence>
<keyword evidence="5" id="KW-0227">DNA damage</keyword>
<organism evidence="15 16">
    <name type="scientific">Nonomuraea mangrovi</name>
    <dbReference type="NCBI Taxonomy" id="2316207"/>
    <lineage>
        <taxon>Bacteria</taxon>
        <taxon>Bacillati</taxon>
        <taxon>Actinomycetota</taxon>
        <taxon>Actinomycetes</taxon>
        <taxon>Streptosporangiales</taxon>
        <taxon>Streptosporangiaceae</taxon>
        <taxon>Nonomuraea</taxon>
    </lineage>
</organism>
<evidence type="ECO:0000256" key="10">
    <source>
        <dbReference type="ARBA" id="ARBA00023204"/>
    </source>
</evidence>
<dbReference type="PANTHER" id="PTHR43152:SF2">
    <property type="entry name" value="DRUG RESISTANCE ABC TRANSPORTER"/>
    <property type="match status" value="1"/>
</dbReference>
<keyword evidence="8" id="KW-0267">Excision nuclease</keyword>
<dbReference type="PROSITE" id="PS50893">
    <property type="entry name" value="ABC_TRANSPORTER_2"/>
    <property type="match status" value="1"/>
</dbReference>
<keyword evidence="4" id="KW-0547">Nucleotide-binding</keyword>
<keyword evidence="3" id="KW-0677">Repeat</keyword>